<feature type="compositionally biased region" description="Polar residues" evidence="6">
    <location>
        <begin position="393"/>
        <end position="410"/>
    </location>
</feature>
<dbReference type="Pfam" id="PF09779">
    <property type="entry name" value="Ima1_N"/>
    <property type="match status" value="1"/>
</dbReference>
<keyword evidence="5" id="KW-0539">Nucleus</keyword>
<evidence type="ECO:0000256" key="4">
    <source>
        <dbReference type="ARBA" id="ARBA00023136"/>
    </source>
</evidence>
<proteinExistence type="predicted"/>
<keyword evidence="3 7" id="KW-1133">Transmembrane helix</keyword>
<evidence type="ECO:0000313" key="10">
    <source>
        <dbReference type="Proteomes" id="UP000070700"/>
    </source>
</evidence>
<dbReference type="PANTHER" id="PTHR28538:SF1">
    <property type="entry name" value="INTEGRAL INNER NUCLEAR MEMBRANE PROTEIN IMA1"/>
    <property type="match status" value="1"/>
</dbReference>
<name>A0A194WVW2_MOLSC</name>
<dbReference type="GO" id="GO:0034992">
    <property type="term" value="C:microtubule organizing center attachment site"/>
    <property type="evidence" value="ECO:0007669"/>
    <property type="project" value="TreeGrafter"/>
</dbReference>
<dbReference type="GO" id="GO:0044732">
    <property type="term" value="C:mitotic spindle pole body"/>
    <property type="evidence" value="ECO:0007669"/>
    <property type="project" value="TreeGrafter"/>
</dbReference>
<dbReference type="InterPro" id="IPR018617">
    <property type="entry name" value="Ima1_N"/>
</dbReference>
<keyword evidence="2 7" id="KW-0812">Transmembrane</keyword>
<dbReference type="STRING" id="149040.A0A194WVW2"/>
<protein>
    <recommendedName>
        <fullName evidence="8">Ima1 N-terminal domain-containing protein</fullName>
    </recommendedName>
</protein>
<dbReference type="EMBL" id="KQ947425">
    <property type="protein sequence ID" value="KUJ12100.1"/>
    <property type="molecule type" value="Genomic_DNA"/>
</dbReference>
<evidence type="ECO:0000256" key="5">
    <source>
        <dbReference type="ARBA" id="ARBA00023242"/>
    </source>
</evidence>
<evidence type="ECO:0000256" key="7">
    <source>
        <dbReference type="SAM" id="Phobius"/>
    </source>
</evidence>
<reference evidence="9 10" key="1">
    <citation type="submission" date="2015-10" db="EMBL/GenBank/DDBJ databases">
        <title>Full genome of DAOMC 229536 Phialocephala scopiformis, a fungal endophyte of spruce producing the potent anti-insectan compound rugulosin.</title>
        <authorList>
            <consortium name="DOE Joint Genome Institute"/>
            <person name="Walker A.K."/>
            <person name="Frasz S.L."/>
            <person name="Seifert K.A."/>
            <person name="Miller J.D."/>
            <person name="Mondo S.J."/>
            <person name="Labutti K."/>
            <person name="Lipzen A."/>
            <person name="Dockter R."/>
            <person name="Kennedy M."/>
            <person name="Grigoriev I.V."/>
            <person name="Spatafora J.W."/>
        </authorList>
    </citation>
    <scope>NUCLEOTIDE SEQUENCE [LARGE SCALE GENOMIC DNA]</scope>
    <source>
        <strain evidence="9 10">CBS 120377</strain>
    </source>
</reference>
<dbReference type="GO" id="GO:0071765">
    <property type="term" value="P:nuclear inner membrane organization"/>
    <property type="evidence" value="ECO:0007669"/>
    <property type="project" value="InterPro"/>
</dbReference>
<evidence type="ECO:0000259" key="8">
    <source>
        <dbReference type="Pfam" id="PF09779"/>
    </source>
</evidence>
<dbReference type="Proteomes" id="UP000070700">
    <property type="component" value="Unassembled WGS sequence"/>
</dbReference>
<dbReference type="AlphaFoldDB" id="A0A194WVW2"/>
<evidence type="ECO:0000256" key="2">
    <source>
        <dbReference type="ARBA" id="ARBA00022692"/>
    </source>
</evidence>
<dbReference type="GeneID" id="28815680"/>
<sequence length="715" mass="79582">MAKSKRLVCFYCNKKSDLRYDGQMTQWPCALCEAVNYLDENGEIDDPPVATLEPAAPGLRFATSRSESLTAPISDSNPFCATCLKNQHLLTASLQQYHLETDPTHPQYRESERLYFKYRRTLEATYPQVCADCLPRVESRMDVAAKTAKSDFLRRLLDKTRARKVGTAKSFSLFDLILLFTTWLWYIGIAGQLLWNVTTLLAIFEIQQPDTPLSLYLGKAIQHAQPLITAATSEAWARYSFRCTLFSIWWNPKFKELNNGFMNHITGFADWYKLQLLHIVIRSLFFYTMGSGVFSSLASPATAGAHAVVPIFVLILAIKSKRALRVDMNPLWKSTPEKIRHVGPRSRSPSPQNMGGMGGMAGILDEIAATPSNDLSQPAPTSAYLLSRRKSQQHQTSYNRPMTPGGYQNSYNRPTAPSGLFPTRHSTSPFRDIPQTSSMSYMSMGEASYHPQNCGAEEMEWTPSVPQTQARAFKPTRSAQPKPYPFGETSSQPSPFYGRLPEAPITPAHRLRNPPNQARLRVSSQEVKENFFNNITRQSPDLKSADDSKREMNLAQQKFFAPPPPSEAGNVLADLLTSFSLSSPEANTPAVIEERSARTRHIFQAFSIMLGLFFWNNNASLEISKQVMLTVMIGSFAIGIRTLLDNTVFIPRGKPAGIIRCTLGSCVAGLELTGAGYNLMEILAGRGDLEHCTSLGTVLMGGMLVHELSLALFGR</sequence>
<evidence type="ECO:0000256" key="1">
    <source>
        <dbReference type="ARBA" id="ARBA00004473"/>
    </source>
</evidence>
<keyword evidence="10" id="KW-1185">Reference proteome</keyword>
<comment type="subcellular location">
    <subcellularLocation>
        <location evidence="1">Nucleus inner membrane</location>
        <topology evidence="1">Multi-pass membrane protein</topology>
    </subcellularLocation>
</comment>
<dbReference type="InParanoid" id="A0A194WVW2"/>
<dbReference type="GO" id="GO:0034506">
    <property type="term" value="C:chromosome, centromeric core domain"/>
    <property type="evidence" value="ECO:0007669"/>
    <property type="project" value="TreeGrafter"/>
</dbReference>
<gene>
    <name evidence="9" type="ORF">LY89DRAFT_221917</name>
</gene>
<dbReference type="GO" id="GO:0005637">
    <property type="term" value="C:nuclear inner membrane"/>
    <property type="evidence" value="ECO:0007669"/>
    <property type="project" value="UniProtKB-SubCell"/>
</dbReference>
<dbReference type="RefSeq" id="XP_018066455.1">
    <property type="nucleotide sequence ID" value="XM_018205954.1"/>
</dbReference>
<accession>A0A194WVW2</accession>
<feature type="region of interest" description="Disordered" evidence="6">
    <location>
        <begin position="388"/>
        <end position="410"/>
    </location>
</feature>
<keyword evidence="4 7" id="KW-0472">Membrane</keyword>
<evidence type="ECO:0000256" key="6">
    <source>
        <dbReference type="SAM" id="MobiDB-lite"/>
    </source>
</evidence>
<feature type="domain" description="Ima1 N-terminal" evidence="8">
    <location>
        <begin position="8"/>
        <end position="137"/>
    </location>
</feature>
<organism evidence="9 10">
    <name type="scientific">Mollisia scopiformis</name>
    <name type="common">Conifer needle endophyte fungus</name>
    <name type="synonym">Phialocephala scopiformis</name>
    <dbReference type="NCBI Taxonomy" id="149040"/>
    <lineage>
        <taxon>Eukaryota</taxon>
        <taxon>Fungi</taxon>
        <taxon>Dikarya</taxon>
        <taxon>Ascomycota</taxon>
        <taxon>Pezizomycotina</taxon>
        <taxon>Leotiomycetes</taxon>
        <taxon>Helotiales</taxon>
        <taxon>Mollisiaceae</taxon>
        <taxon>Mollisia</taxon>
    </lineage>
</organism>
<dbReference type="PANTHER" id="PTHR28538">
    <property type="entry name" value="INTEGRAL INNER NUCLEAR MEMBRANE PROTEIN IMA1"/>
    <property type="match status" value="1"/>
</dbReference>
<dbReference type="InterPro" id="IPR042321">
    <property type="entry name" value="Ima1"/>
</dbReference>
<dbReference type="KEGG" id="psco:LY89DRAFT_221917"/>
<evidence type="ECO:0000313" key="9">
    <source>
        <dbReference type="EMBL" id="KUJ12100.1"/>
    </source>
</evidence>
<feature type="transmembrane region" description="Helical" evidence="7">
    <location>
        <begin position="173"/>
        <end position="195"/>
    </location>
</feature>
<evidence type="ECO:0000256" key="3">
    <source>
        <dbReference type="ARBA" id="ARBA00022989"/>
    </source>
</evidence>
<feature type="region of interest" description="Disordered" evidence="6">
    <location>
        <begin position="475"/>
        <end position="495"/>
    </location>
</feature>
<dbReference type="OrthoDB" id="5966927at2759"/>